<reference evidence="1 2" key="1">
    <citation type="journal article" date="2018" name="PLoS ONE">
        <title>The draft genome of Kipferlia bialata reveals reductive genome evolution in fornicate parasites.</title>
        <authorList>
            <person name="Tanifuji G."/>
            <person name="Takabayashi S."/>
            <person name="Kume K."/>
            <person name="Takagi M."/>
            <person name="Nakayama T."/>
            <person name="Kamikawa R."/>
            <person name="Inagaki Y."/>
            <person name="Hashimoto T."/>
        </authorList>
    </citation>
    <scope>NUCLEOTIDE SEQUENCE [LARGE SCALE GENOMIC DNA]</scope>
    <source>
        <strain evidence="1">NY0173</strain>
    </source>
</reference>
<organism evidence="1 2">
    <name type="scientific">Kipferlia bialata</name>
    <dbReference type="NCBI Taxonomy" id="797122"/>
    <lineage>
        <taxon>Eukaryota</taxon>
        <taxon>Metamonada</taxon>
        <taxon>Carpediemonas-like organisms</taxon>
        <taxon>Kipferlia</taxon>
    </lineage>
</organism>
<gene>
    <name evidence="1" type="ORF">KIPB_012722</name>
</gene>
<protein>
    <submittedName>
        <fullName evidence="1">Uncharacterized protein</fullName>
    </submittedName>
</protein>
<evidence type="ECO:0000313" key="2">
    <source>
        <dbReference type="Proteomes" id="UP000265618"/>
    </source>
</evidence>
<dbReference type="EMBL" id="BDIP01005732">
    <property type="protein sequence ID" value="GCA63969.1"/>
    <property type="molecule type" value="Genomic_DNA"/>
</dbReference>
<keyword evidence="2" id="KW-1185">Reference proteome</keyword>
<evidence type="ECO:0000313" key="1">
    <source>
        <dbReference type="EMBL" id="GCA63969.1"/>
    </source>
</evidence>
<name>A0A391P0D3_9EUKA</name>
<dbReference type="Proteomes" id="UP000265618">
    <property type="component" value="Unassembled WGS sequence"/>
</dbReference>
<proteinExistence type="predicted"/>
<comment type="caution">
    <text evidence="1">The sequence shown here is derived from an EMBL/GenBank/DDBJ whole genome shotgun (WGS) entry which is preliminary data.</text>
</comment>
<feature type="non-terminal residue" evidence="1">
    <location>
        <position position="55"/>
    </location>
</feature>
<sequence length="55" mass="6655">MPAVDMSPLERERERENEMPNAAMQLFMDMYCERVWMIDHYAETGVDWARVQKFV</sequence>
<dbReference type="AlphaFoldDB" id="A0A391P0D3"/>
<accession>A0A391P0D3</accession>